<protein>
    <submittedName>
        <fullName evidence="1">Uncharacterized protein</fullName>
    </submittedName>
</protein>
<organism evidence="1 2">
    <name type="scientific">Mangrovibacillus cuniculi</name>
    <dbReference type="NCBI Taxonomy" id="2593652"/>
    <lineage>
        <taxon>Bacteria</taxon>
        <taxon>Bacillati</taxon>
        <taxon>Bacillota</taxon>
        <taxon>Bacilli</taxon>
        <taxon>Bacillales</taxon>
        <taxon>Bacillaceae</taxon>
        <taxon>Mangrovibacillus</taxon>
    </lineage>
</organism>
<dbReference type="EMBL" id="CP049742">
    <property type="protein sequence ID" value="QPC48158.1"/>
    <property type="molecule type" value="Genomic_DNA"/>
</dbReference>
<keyword evidence="2" id="KW-1185">Reference proteome</keyword>
<dbReference type="AlphaFoldDB" id="A0A7S8HGR1"/>
<reference evidence="1 2" key="1">
    <citation type="submission" date="2019-07" db="EMBL/GenBank/DDBJ databases">
        <title>Genome sequence of 2 isolates from Red Sea Mangroves.</title>
        <authorList>
            <person name="Sefrji F."/>
            <person name="Michoud G."/>
            <person name="Merlino G."/>
            <person name="Daffonchio D."/>
        </authorList>
    </citation>
    <scope>NUCLEOTIDE SEQUENCE [LARGE SCALE GENOMIC DNA]</scope>
    <source>
        <strain evidence="1 2">R1DC41</strain>
    </source>
</reference>
<dbReference type="Proteomes" id="UP000593626">
    <property type="component" value="Chromosome"/>
</dbReference>
<evidence type="ECO:0000313" key="2">
    <source>
        <dbReference type="Proteomes" id="UP000593626"/>
    </source>
</evidence>
<accession>A0A7S8HGR1</accession>
<proteinExistence type="predicted"/>
<evidence type="ECO:0000313" key="1">
    <source>
        <dbReference type="EMBL" id="QPC48158.1"/>
    </source>
</evidence>
<sequence>MSKRKHPTLQYETTTNETLQLKSMKLSYAKSKEYIEVTLSNYLRTHVNGKIPSYYFDSNTMYALTEFYGLQIYAKGNQFGEYVASGNYDPKFEDSIEWEIEEILGELEEQAEEEFTREVVECFLLAAKSIFTLASEGAIDSYQK</sequence>
<dbReference type="KEGG" id="mcui:G8O30_15075"/>
<name>A0A7S8HGR1_9BACI</name>
<dbReference type="RefSeq" id="WP_239672841.1">
    <property type="nucleotide sequence ID" value="NZ_CP049742.1"/>
</dbReference>
<gene>
    <name evidence="1" type="ORF">G8O30_15075</name>
</gene>